<evidence type="ECO:0000256" key="1">
    <source>
        <dbReference type="ARBA" id="ARBA00005417"/>
    </source>
</evidence>
<proteinExistence type="inferred from homology"/>
<accession>B8D3L8</accession>
<dbReference type="PROSITE" id="PS00211">
    <property type="entry name" value="ABC_TRANSPORTER_1"/>
    <property type="match status" value="1"/>
</dbReference>
<dbReference type="PANTHER" id="PTHR42734:SF5">
    <property type="entry name" value="IRON TRANSPORT SYSTEM ATP-BINDING PROTEIN HI_0361-RELATED"/>
    <property type="match status" value="1"/>
</dbReference>
<dbReference type="PANTHER" id="PTHR42734">
    <property type="entry name" value="METAL TRANSPORT SYSTEM ATP-BINDING PROTEIN TM_0124-RELATED"/>
    <property type="match status" value="1"/>
</dbReference>
<dbReference type="InterPro" id="IPR017871">
    <property type="entry name" value="ABC_transporter-like_CS"/>
</dbReference>
<dbReference type="Pfam" id="PF00005">
    <property type="entry name" value="ABC_tran"/>
    <property type="match status" value="1"/>
</dbReference>
<dbReference type="AlphaFoldDB" id="B8D3L8"/>
<dbReference type="SUPFAM" id="SSF52540">
    <property type="entry name" value="P-loop containing nucleoside triphosphate hydrolases"/>
    <property type="match status" value="1"/>
</dbReference>
<gene>
    <name evidence="6" type="ordered locus">DKAM_0373</name>
</gene>
<evidence type="ECO:0000313" key="7">
    <source>
        <dbReference type="Proteomes" id="UP000006903"/>
    </source>
</evidence>
<dbReference type="GO" id="GO:0016887">
    <property type="term" value="F:ATP hydrolysis activity"/>
    <property type="evidence" value="ECO:0007669"/>
    <property type="project" value="InterPro"/>
</dbReference>
<protein>
    <submittedName>
        <fullName evidence="6">ABC transporter, ATP binding protein</fullName>
    </submittedName>
</protein>
<keyword evidence="2" id="KW-0813">Transport</keyword>
<dbReference type="EMBL" id="CP001140">
    <property type="protein sequence ID" value="ACL10699.1"/>
    <property type="molecule type" value="Genomic_DNA"/>
</dbReference>
<dbReference type="InterPro" id="IPR003439">
    <property type="entry name" value="ABC_transporter-like_ATP-bd"/>
</dbReference>
<dbReference type="PROSITE" id="PS50893">
    <property type="entry name" value="ABC_TRANSPORTER_2"/>
    <property type="match status" value="1"/>
</dbReference>
<organism evidence="6 7">
    <name type="scientific">Desulfurococcus amylolyticus (strain DSM 18924 / JCM 16383 / VKM B-2413 / 1221n)</name>
    <name type="common">Desulfurococcus kamchatkensis</name>
    <dbReference type="NCBI Taxonomy" id="490899"/>
    <lineage>
        <taxon>Archaea</taxon>
        <taxon>Thermoproteota</taxon>
        <taxon>Thermoprotei</taxon>
        <taxon>Desulfurococcales</taxon>
        <taxon>Desulfurococcaceae</taxon>
        <taxon>Desulfurococcus</taxon>
    </lineage>
</organism>
<dbReference type="Gene3D" id="3.40.50.300">
    <property type="entry name" value="P-loop containing nucleotide triphosphate hydrolases"/>
    <property type="match status" value="1"/>
</dbReference>
<reference evidence="6 7" key="1">
    <citation type="journal article" date="2009" name="J. Bacteriol.">
        <title>Complete genome sequence of the anaerobic, protein-degrading hyperthermophilic crenarchaeon Desulfurococcus kamchatkensis.</title>
        <authorList>
            <person name="Ravin N.V."/>
            <person name="Mardanov A.V."/>
            <person name="Beletsky A.V."/>
            <person name="Kublanov I.V."/>
            <person name="Kolganova T.V."/>
            <person name="Lebedinsky A.V."/>
            <person name="Chernyh N.A."/>
            <person name="Bonch-Osmolovskaya E.A."/>
            <person name="Skryabin K.G."/>
        </authorList>
    </citation>
    <scope>NUCLEOTIDE SEQUENCE [LARGE SCALE GENOMIC DNA]</scope>
    <source>
        <strain evidence="7">DSM 18924 / JCM 16383 / VKM B-2413 / 1221n</strain>
    </source>
</reference>
<evidence type="ECO:0000256" key="4">
    <source>
        <dbReference type="ARBA" id="ARBA00022840"/>
    </source>
</evidence>
<dbReference type="HOGENOM" id="CLU_000604_1_11_2"/>
<evidence type="ECO:0000256" key="2">
    <source>
        <dbReference type="ARBA" id="ARBA00022448"/>
    </source>
</evidence>
<dbReference type="KEGG" id="dka:DKAM_0373"/>
<dbReference type="eggNOG" id="arCOG00201">
    <property type="taxonomic scope" value="Archaea"/>
</dbReference>
<dbReference type="STRING" id="490899.DKAM_0373"/>
<dbReference type="SMART" id="SM00382">
    <property type="entry name" value="AAA"/>
    <property type="match status" value="1"/>
</dbReference>
<evidence type="ECO:0000256" key="3">
    <source>
        <dbReference type="ARBA" id="ARBA00022741"/>
    </source>
</evidence>
<dbReference type="GeneID" id="7170630"/>
<dbReference type="InterPro" id="IPR003593">
    <property type="entry name" value="AAA+_ATPase"/>
</dbReference>
<dbReference type="InterPro" id="IPR050153">
    <property type="entry name" value="Metal_Ion_Import_ABC"/>
</dbReference>
<dbReference type="InterPro" id="IPR027417">
    <property type="entry name" value="P-loop_NTPase"/>
</dbReference>
<feature type="domain" description="ABC transporter" evidence="5">
    <location>
        <begin position="9"/>
        <end position="246"/>
    </location>
</feature>
<dbReference type="RefSeq" id="WP_012608041.1">
    <property type="nucleotide sequence ID" value="NC_011766.1"/>
</dbReference>
<keyword evidence="4" id="KW-0067">ATP-binding</keyword>
<name>B8D3L8_DESA1</name>
<keyword evidence="3" id="KW-0547">Nucleotide-binding</keyword>
<dbReference type="Proteomes" id="UP000006903">
    <property type="component" value="Chromosome"/>
</dbReference>
<sequence>MHKGFDVIIELIDLTVKRGHTLVLNNLNAVFEGPGLIQVIGPNGAGKTTLLLTILGLIKPVKGAVRIRNTELKNSSGGLYKTISYIPQKFYIPRDAPITLWEFVESYIRAYEGGMPFRSSHTVNRRIESALEMAGLPKDSWGKKISELSGGQLQRALMARVLSVDSEIILMDEPLSNIDPEGRGALAEIIGKLSSRKLLVVTNHDPVLLLPYTSKILLLGYGEYRYGDPDSILSREVLTKIYKSCAIVFGEHAHIADWH</sequence>
<evidence type="ECO:0000259" key="5">
    <source>
        <dbReference type="PROSITE" id="PS50893"/>
    </source>
</evidence>
<evidence type="ECO:0000313" key="6">
    <source>
        <dbReference type="EMBL" id="ACL10699.1"/>
    </source>
</evidence>
<dbReference type="GO" id="GO:0005524">
    <property type="term" value="F:ATP binding"/>
    <property type="evidence" value="ECO:0007669"/>
    <property type="project" value="UniProtKB-KW"/>
</dbReference>
<comment type="similarity">
    <text evidence="1">Belongs to the ABC transporter superfamily.</text>
</comment>